<dbReference type="EMBL" id="JBHRYJ010000001">
    <property type="protein sequence ID" value="MFC3674978.1"/>
    <property type="molecule type" value="Genomic_DNA"/>
</dbReference>
<dbReference type="CDD" id="cd10154">
    <property type="entry name" value="NreA-like_DUF156"/>
    <property type="match status" value="1"/>
</dbReference>
<name>A0ABV7VD33_9PROT</name>
<protein>
    <submittedName>
        <fullName evidence="2">Metal-sensing transcriptional repressor</fullName>
    </submittedName>
</protein>
<gene>
    <name evidence="2" type="ORF">ACFOOQ_05435</name>
</gene>
<keyword evidence="3" id="KW-1185">Reference proteome</keyword>
<dbReference type="Pfam" id="PF02583">
    <property type="entry name" value="Trns_repr_metal"/>
    <property type="match status" value="1"/>
</dbReference>
<comment type="caution">
    <text evidence="2">The sequence shown here is derived from an EMBL/GenBank/DDBJ whole genome shotgun (WGS) entry which is preliminary data.</text>
</comment>
<sequence>MTKRHLHETHPDILKRLKRAEGHLRSVTAMIEEGRACIDIAQQLHAVEKAIAQAKKTLIQDHIDHCLEAAAMATPRQQQSAIAEFKEITKYL</sequence>
<accession>A0ABV7VD33</accession>
<evidence type="ECO:0000313" key="3">
    <source>
        <dbReference type="Proteomes" id="UP001595711"/>
    </source>
</evidence>
<organism evidence="2 3">
    <name type="scientific">Ferrovibrio xuzhouensis</name>
    <dbReference type="NCBI Taxonomy" id="1576914"/>
    <lineage>
        <taxon>Bacteria</taxon>
        <taxon>Pseudomonadati</taxon>
        <taxon>Pseudomonadota</taxon>
        <taxon>Alphaproteobacteria</taxon>
        <taxon>Rhodospirillales</taxon>
        <taxon>Rhodospirillaceae</taxon>
        <taxon>Ferrovibrio</taxon>
    </lineage>
</organism>
<comment type="similarity">
    <text evidence="1">Belongs to the FrmR/RcnR family.</text>
</comment>
<reference evidence="3" key="1">
    <citation type="journal article" date="2019" name="Int. J. Syst. Evol. Microbiol.">
        <title>The Global Catalogue of Microorganisms (GCM) 10K type strain sequencing project: providing services to taxonomists for standard genome sequencing and annotation.</title>
        <authorList>
            <consortium name="The Broad Institute Genomics Platform"/>
            <consortium name="The Broad Institute Genome Sequencing Center for Infectious Disease"/>
            <person name="Wu L."/>
            <person name="Ma J."/>
        </authorList>
    </citation>
    <scope>NUCLEOTIDE SEQUENCE [LARGE SCALE GENOMIC DNA]</scope>
    <source>
        <strain evidence="3">KCTC 42182</strain>
    </source>
</reference>
<dbReference type="Gene3D" id="1.20.58.1000">
    <property type="entry name" value="Metal-sensitive repressor, helix protomer"/>
    <property type="match status" value="1"/>
</dbReference>
<dbReference type="RefSeq" id="WP_379722674.1">
    <property type="nucleotide sequence ID" value="NZ_JBHRYJ010000001.1"/>
</dbReference>
<dbReference type="Proteomes" id="UP001595711">
    <property type="component" value="Unassembled WGS sequence"/>
</dbReference>
<dbReference type="InterPro" id="IPR038390">
    <property type="entry name" value="Metal_Tscrpt_repr_sf"/>
</dbReference>
<dbReference type="InterPro" id="IPR003735">
    <property type="entry name" value="Metal_Tscrpt_repr"/>
</dbReference>
<dbReference type="PANTHER" id="PTHR33677">
    <property type="entry name" value="TRANSCRIPTIONAL REPRESSOR FRMR-RELATED"/>
    <property type="match status" value="1"/>
</dbReference>
<proteinExistence type="inferred from homology"/>
<evidence type="ECO:0000313" key="2">
    <source>
        <dbReference type="EMBL" id="MFC3674978.1"/>
    </source>
</evidence>
<evidence type="ECO:0000256" key="1">
    <source>
        <dbReference type="ARBA" id="ARBA00005260"/>
    </source>
</evidence>